<sequence>MTKNTFFLFRLFVLLICVFQVYGQISDQLPKGWIRAGSKPEEYQMGVDSAIFYGTAATGNSGFIKSLPGVNYNEFGTLMQSFTPKEFKDKRLQLSCFIKYENILGIAGLWMRVDTAEEQTIDNMLDRPIKGTGNWTEFANVLDVPKDALNISFGILLSGDGQAWLDDCKFDVVDKSVPVTSTFTDHIPNPLKSDHPINLSF</sequence>
<dbReference type="EMBL" id="BLAL01000043">
    <property type="protein sequence ID" value="GES79349.1"/>
    <property type="molecule type" value="Genomic_DNA"/>
</dbReference>
<reference evidence="2 4" key="1">
    <citation type="submission" date="2017-11" db="EMBL/GenBank/DDBJ databases">
        <title>The genome of Rhizophagus clarus HR1 reveals common genetic basis of auxotrophy among arbuscular mycorrhizal fungi.</title>
        <authorList>
            <person name="Kobayashi Y."/>
        </authorList>
    </citation>
    <scope>NUCLEOTIDE SEQUENCE [LARGE SCALE GENOMIC DNA]</scope>
    <source>
        <strain evidence="2 4">HR1</strain>
    </source>
</reference>
<accession>A0A2Z6QP35</accession>
<gene>
    <name evidence="3" type="ORF">RCL2_000665500</name>
    <name evidence="2" type="ORF">RclHR1_14070006</name>
</gene>
<keyword evidence="1" id="KW-0732">Signal</keyword>
<dbReference type="Proteomes" id="UP000247702">
    <property type="component" value="Unassembled WGS sequence"/>
</dbReference>
<keyword evidence="4" id="KW-1185">Reference proteome</keyword>
<dbReference type="OrthoDB" id="2434837at2759"/>
<dbReference type="Proteomes" id="UP000615446">
    <property type="component" value="Unassembled WGS sequence"/>
</dbReference>
<proteinExistence type="predicted"/>
<comment type="caution">
    <text evidence="2">The sequence shown here is derived from an EMBL/GenBank/DDBJ whole genome shotgun (WGS) entry which is preliminary data.</text>
</comment>
<dbReference type="Gene3D" id="2.60.120.260">
    <property type="entry name" value="Galactose-binding domain-like"/>
    <property type="match status" value="1"/>
</dbReference>
<feature type="chain" id="PRO_5036060069" evidence="1">
    <location>
        <begin position="24"/>
        <end position="201"/>
    </location>
</feature>
<evidence type="ECO:0000313" key="2">
    <source>
        <dbReference type="EMBL" id="GBB87599.1"/>
    </source>
</evidence>
<evidence type="ECO:0000313" key="4">
    <source>
        <dbReference type="Proteomes" id="UP000247702"/>
    </source>
</evidence>
<protein>
    <submittedName>
        <fullName evidence="3">Helix-turn-helix transcriptional regulator</fullName>
    </submittedName>
</protein>
<dbReference type="EMBL" id="BEXD01000455">
    <property type="protein sequence ID" value="GBB87599.1"/>
    <property type="molecule type" value="Genomic_DNA"/>
</dbReference>
<evidence type="ECO:0000313" key="3">
    <source>
        <dbReference type="EMBL" id="GES79349.1"/>
    </source>
</evidence>
<evidence type="ECO:0000256" key="1">
    <source>
        <dbReference type="SAM" id="SignalP"/>
    </source>
</evidence>
<feature type="signal peptide" evidence="1">
    <location>
        <begin position="1"/>
        <end position="23"/>
    </location>
</feature>
<reference evidence="3" key="2">
    <citation type="submission" date="2019-10" db="EMBL/GenBank/DDBJ databases">
        <title>Conservation and host-specific expression of non-tandemly repeated heterogenous ribosome RNA gene in arbuscular mycorrhizal fungi.</title>
        <authorList>
            <person name="Maeda T."/>
            <person name="Kobayashi Y."/>
            <person name="Nakagawa T."/>
            <person name="Ezawa T."/>
            <person name="Yamaguchi K."/>
            <person name="Bino T."/>
            <person name="Nishimoto Y."/>
            <person name="Shigenobu S."/>
            <person name="Kawaguchi M."/>
        </authorList>
    </citation>
    <scope>NUCLEOTIDE SEQUENCE</scope>
    <source>
        <strain evidence="3">HR1</strain>
    </source>
</reference>
<organism evidence="2 4">
    <name type="scientific">Rhizophagus clarus</name>
    <dbReference type="NCBI Taxonomy" id="94130"/>
    <lineage>
        <taxon>Eukaryota</taxon>
        <taxon>Fungi</taxon>
        <taxon>Fungi incertae sedis</taxon>
        <taxon>Mucoromycota</taxon>
        <taxon>Glomeromycotina</taxon>
        <taxon>Glomeromycetes</taxon>
        <taxon>Glomerales</taxon>
        <taxon>Glomeraceae</taxon>
        <taxon>Rhizophagus</taxon>
    </lineage>
</organism>
<name>A0A2Z6QP35_9GLOM</name>
<dbReference type="AlphaFoldDB" id="A0A2Z6QP35"/>